<feature type="compositionally biased region" description="Basic and acidic residues" evidence="1">
    <location>
        <begin position="439"/>
        <end position="448"/>
    </location>
</feature>
<organism evidence="2 3">
    <name type="scientific">Prorocentrum cordatum</name>
    <dbReference type="NCBI Taxonomy" id="2364126"/>
    <lineage>
        <taxon>Eukaryota</taxon>
        <taxon>Sar</taxon>
        <taxon>Alveolata</taxon>
        <taxon>Dinophyceae</taxon>
        <taxon>Prorocentrales</taxon>
        <taxon>Prorocentraceae</taxon>
        <taxon>Prorocentrum</taxon>
    </lineage>
</organism>
<feature type="compositionally biased region" description="Basic residues" evidence="1">
    <location>
        <begin position="402"/>
        <end position="418"/>
    </location>
</feature>
<dbReference type="EMBL" id="CAUYUJ010018248">
    <property type="protein sequence ID" value="CAK0881936.1"/>
    <property type="molecule type" value="Genomic_DNA"/>
</dbReference>
<comment type="caution">
    <text evidence="2">The sequence shown here is derived from an EMBL/GenBank/DDBJ whole genome shotgun (WGS) entry which is preliminary data.</text>
</comment>
<accession>A0ABN9W707</accession>
<feature type="compositionally biased region" description="Polar residues" evidence="1">
    <location>
        <begin position="763"/>
        <end position="773"/>
    </location>
</feature>
<evidence type="ECO:0000313" key="3">
    <source>
        <dbReference type="Proteomes" id="UP001189429"/>
    </source>
</evidence>
<keyword evidence="3" id="KW-1185">Reference proteome</keyword>
<evidence type="ECO:0000256" key="1">
    <source>
        <dbReference type="SAM" id="MobiDB-lite"/>
    </source>
</evidence>
<feature type="compositionally biased region" description="Basic residues" evidence="1">
    <location>
        <begin position="521"/>
        <end position="531"/>
    </location>
</feature>
<protein>
    <submittedName>
        <fullName evidence="2">Uncharacterized protein</fullName>
    </submittedName>
</protein>
<feature type="region of interest" description="Disordered" evidence="1">
    <location>
        <begin position="391"/>
        <end position="662"/>
    </location>
</feature>
<reference evidence="2" key="1">
    <citation type="submission" date="2023-10" db="EMBL/GenBank/DDBJ databases">
        <authorList>
            <person name="Chen Y."/>
            <person name="Shah S."/>
            <person name="Dougan E. K."/>
            <person name="Thang M."/>
            <person name="Chan C."/>
        </authorList>
    </citation>
    <scope>NUCLEOTIDE SEQUENCE [LARGE SCALE GENOMIC DNA]</scope>
</reference>
<feature type="region of interest" description="Disordered" evidence="1">
    <location>
        <begin position="677"/>
        <end position="698"/>
    </location>
</feature>
<gene>
    <name evidence="2" type="ORF">PCOR1329_LOCUS64627</name>
</gene>
<dbReference type="Proteomes" id="UP001189429">
    <property type="component" value="Unassembled WGS sequence"/>
</dbReference>
<feature type="compositionally biased region" description="Basic and acidic residues" evidence="1">
    <location>
        <begin position="490"/>
        <end position="507"/>
    </location>
</feature>
<feature type="compositionally biased region" description="Basic residues" evidence="1">
    <location>
        <begin position="585"/>
        <end position="597"/>
    </location>
</feature>
<evidence type="ECO:0000313" key="2">
    <source>
        <dbReference type="EMBL" id="CAK0881936.1"/>
    </source>
</evidence>
<sequence length="798" mass="87046">MDVSDKGALPKLQSASASKTFAVLDEEEINGQGGGGCPGLFGADYDEDKPTSWAKTWHSIYSASICRGRDQHPTHDLAGADRIEGEGEGIKSFFFDLSREVIDPAHLAGLREALRNPAGRTGAVAVEAEGGAPARSAPSLHFARGEAPLEIFTRGGRSEPREVSLVEGTWHEREFFVLSDAKERQIIAQSGRPCNRLPVASLGRTLGAADAKNGCQGWQLAPGELIELMALVYGINYAPLLWRIKCEDIAPWLRGSSGSAERLGQTSLEDAGARVGPVAGLPSEPVDLAAADACGAPSEEDVLTEASWQYLPVRDVLARRGAPAFRDSMPFAFHLAVAVHGSPEDRAFSFGALEGLDNLRGAALELGERGQTRALENFEYFYALPRGTVTLEQDDDRPKKDKKDKKEKKEKKERRARGRSPSLDEDTERRGYAPSPRGANRERKDRGDQSPAVSPDRAAGGRSPRRSLRREASRSREFAAASGPRARTPGPDDGRARTPSPEDRHYDSPSSPRAPKEKKEKKEKKAKKERKEKRDDGEEGGQSLANEESREKKEKKAKAQDDERAGTPADGEQQDAYGDDERREKKSKKEKKERKSRRQETLELAAAEEQEHDEAAWRRSRSQRRGLVPGQKSRGRPVGGAGAPAEASSAKTEEVVVDTPEEARPRSILGLISTVLGPSRELDGEGAAPGPLPQPRLPPHAIREAQFADGCGRGLPLAHVPRSFGLFRAGRRASFAGWPECQAERFRDGWAVSSTEQGDPMQSRGTAQITTETQRSEDSETNSFYNAVLKGAHDFQES</sequence>
<feature type="compositionally biased region" description="Basic and acidic residues" evidence="1">
    <location>
        <begin position="547"/>
        <end position="565"/>
    </location>
</feature>
<proteinExistence type="predicted"/>
<name>A0ABN9W707_9DINO</name>
<feature type="region of interest" description="Disordered" evidence="1">
    <location>
        <begin position="751"/>
        <end position="798"/>
    </location>
</feature>